<protein>
    <submittedName>
        <fullName evidence="1">Uncharacterized protein</fullName>
    </submittedName>
</protein>
<name>A0A517ZJP7_9PLAN</name>
<dbReference type="EMBL" id="CP036276">
    <property type="protein sequence ID" value="QDU42701.1"/>
    <property type="molecule type" value="Genomic_DNA"/>
</dbReference>
<proteinExistence type="predicted"/>
<accession>A0A517ZJP7</accession>
<gene>
    <name evidence="1" type="ORF">Mal52_11680</name>
</gene>
<dbReference type="Proteomes" id="UP000319383">
    <property type="component" value="Chromosome"/>
</dbReference>
<evidence type="ECO:0000313" key="2">
    <source>
        <dbReference type="Proteomes" id="UP000319383"/>
    </source>
</evidence>
<evidence type="ECO:0000313" key="1">
    <source>
        <dbReference type="EMBL" id="QDU42701.1"/>
    </source>
</evidence>
<dbReference type="RefSeq" id="WP_145374717.1">
    <property type="nucleotide sequence ID" value="NZ_CP036270.1"/>
</dbReference>
<organism evidence="1 2">
    <name type="scientific">Symmachiella dynata</name>
    <dbReference type="NCBI Taxonomy" id="2527995"/>
    <lineage>
        <taxon>Bacteria</taxon>
        <taxon>Pseudomonadati</taxon>
        <taxon>Planctomycetota</taxon>
        <taxon>Planctomycetia</taxon>
        <taxon>Planctomycetales</taxon>
        <taxon>Planctomycetaceae</taxon>
        <taxon>Symmachiella</taxon>
    </lineage>
</organism>
<dbReference type="AlphaFoldDB" id="A0A517ZJP7"/>
<keyword evidence="2" id="KW-1185">Reference proteome</keyword>
<dbReference type="OrthoDB" id="269629at2"/>
<dbReference type="KEGG" id="sdyn:Mal52_11680"/>
<reference evidence="1 2" key="1">
    <citation type="submission" date="2019-02" db="EMBL/GenBank/DDBJ databases">
        <title>Deep-cultivation of Planctomycetes and their phenomic and genomic characterization uncovers novel biology.</title>
        <authorList>
            <person name="Wiegand S."/>
            <person name="Jogler M."/>
            <person name="Boedeker C."/>
            <person name="Pinto D."/>
            <person name="Vollmers J."/>
            <person name="Rivas-Marin E."/>
            <person name="Kohn T."/>
            <person name="Peeters S.H."/>
            <person name="Heuer A."/>
            <person name="Rast P."/>
            <person name="Oberbeckmann S."/>
            <person name="Bunk B."/>
            <person name="Jeske O."/>
            <person name="Meyerdierks A."/>
            <person name="Storesund J.E."/>
            <person name="Kallscheuer N."/>
            <person name="Luecker S."/>
            <person name="Lage O.M."/>
            <person name="Pohl T."/>
            <person name="Merkel B.J."/>
            <person name="Hornburger P."/>
            <person name="Mueller R.-W."/>
            <person name="Bruemmer F."/>
            <person name="Labrenz M."/>
            <person name="Spormann A.M."/>
            <person name="Op den Camp H."/>
            <person name="Overmann J."/>
            <person name="Amann R."/>
            <person name="Jetten M.S.M."/>
            <person name="Mascher T."/>
            <person name="Medema M.H."/>
            <person name="Devos D.P."/>
            <person name="Kaster A.-K."/>
            <person name="Ovreas L."/>
            <person name="Rohde M."/>
            <person name="Galperin M.Y."/>
            <person name="Jogler C."/>
        </authorList>
    </citation>
    <scope>NUCLEOTIDE SEQUENCE [LARGE SCALE GENOMIC DNA]</scope>
    <source>
        <strain evidence="1 2">Mal52</strain>
    </source>
</reference>
<sequence length="160" mass="18810">MDFEKRLERAIERGQHQGDVQAREDEQRKLGEAELKQLHIKYQLELSEQIEDCLRKLADHFPGFRFNTATDERGWGATISRDDLLVEDGRRANSFSRLEMVISPFASVHILELRAKGTIHNKELFRRTRYQMLVEADPESFRQLIDMWVLEYAELYAANA</sequence>